<dbReference type="HOGENOM" id="CLU_2409779_0_0_6"/>
<keyword evidence="1" id="KW-1133">Transmembrane helix</keyword>
<reference evidence="2 3" key="1">
    <citation type="journal article" date="2012" name="Stand. Genomic Sci.">
        <title>Complete genome sequence of the melanogenic marine bacterium Marinomonas mediterranea type strain (MMB-1(T)).</title>
        <authorList>
            <person name="Lucas-Elio P."/>
            <person name="Goodwin L."/>
            <person name="Woyke T."/>
            <person name="Pitluck S."/>
            <person name="Nolan M."/>
            <person name="Kyrpides N.C."/>
            <person name="Detter J.C."/>
            <person name="Copeland A."/>
            <person name="Teshima H."/>
            <person name="Bruce D."/>
            <person name="Detter C."/>
            <person name="Tapia R."/>
            <person name="Han S."/>
            <person name="Land M.L."/>
            <person name="Ivanova N."/>
            <person name="Mikhailova N."/>
            <person name="Johnston A.W."/>
            <person name="Sanchez-Amat A."/>
        </authorList>
    </citation>
    <scope>NUCLEOTIDE SEQUENCE [LARGE SCALE GENOMIC DNA]</scope>
    <source>
        <strain evidence="3">ATCC 700492 / JCM 21426 / NBRC 103028 / MMB-1</strain>
    </source>
</reference>
<proteinExistence type="predicted"/>
<accession>F2K4Z9</accession>
<dbReference type="RefSeq" id="WP_013662544.1">
    <property type="nucleotide sequence ID" value="NC_015276.1"/>
</dbReference>
<protein>
    <submittedName>
        <fullName evidence="2">Uncharacterized protein</fullName>
    </submittedName>
</protein>
<dbReference type="EMBL" id="CP002583">
    <property type="protein sequence ID" value="ADZ92642.1"/>
    <property type="molecule type" value="Genomic_DNA"/>
</dbReference>
<dbReference type="KEGG" id="mme:Marme_3426"/>
<evidence type="ECO:0000313" key="2">
    <source>
        <dbReference type="EMBL" id="ADZ92642.1"/>
    </source>
</evidence>
<keyword evidence="1" id="KW-0472">Membrane</keyword>
<dbReference type="OrthoDB" id="6106929at2"/>
<feature type="transmembrane region" description="Helical" evidence="1">
    <location>
        <begin position="67"/>
        <end position="88"/>
    </location>
</feature>
<gene>
    <name evidence="2" type="ordered locus">Marme_3426</name>
</gene>
<organism evidence="2 3">
    <name type="scientific">Marinomonas mediterranea (strain ATCC 700492 / JCM 21426 / NBRC 103028 / MMB-1)</name>
    <dbReference type="NCBI Taxonomy" id="717774"/>
    <lineage>
        <taxon>Bacteria</taxon>
        <taxon>Pseudomonadati</taxon>
        <taxon>Pseudomonadota</taxon>
        <taxon>Gammaproteobacteria</taxon>
        <taxon>Oceanospirillales</taxon>
        <taxon>Oceanospirillaceae</taxon>
        <taxon>Marinomonas</taxon>
    </lineage>
</organism>
<sequence>MQTYTVLKREHITRAETVKEDVQHLKICGYVEKTTVEANSPEEAVEHFLAHYNEDDEKPVRSRRRRIMLWLGSAIAVMWFSYLGFVLLPMAF</sequence>
<name>F2K4Z9_MARM1</name>
<dbReference type="Proteomes" id="UP000001062">
    <property type="component" value="Chromosome"/>
</dbReference>
<dbReference type="AlphaFoldDB" id="F2K4Z9"/>
<dbReference type="STRING" id="717774.Marme_3426"/>
<evidence type="ECO:0000313" key="3">
    <source>
        <dbReference type="Proteomes" id="UP000001062"/>
    </source>
</evidence>
<keyword evidence="1" id="KW-0812">Transmembrane</keyword>
<evidence type="ECO:0000256" key="1">
    <source>
        <dbReference type="SAM" id="Phobius"/>
    </source>
</evidence>
<dbReference type="PATRIC" id="fig|717774.3.peg.3528"/>
<keyword evidence="3" id="KW-1185">Reference proteome</keyword>